<dbReference type="EMBL" id="JAQQXR010000008">
    <property type="protein sequence ID" value="MDC8759841.1"/>
    <property type="molecule type" value="Genomic_DNA"/>
</dbReference>
<dbReference type="Proteomes" id="UP001221208">
    <property type="component" value="Unassembled WGS sequence"/>
</dbReference>
<evidence type="ECO:0000313" key="2">
    <source>
        <dbReference type="EMBL" id="MDC8759841.1"/>
    </source>
</evidence>
<dbReference type="Gene3D" id="3.40.190.10">
    <property type="entry name" value="Periplasmic binding protein-like II"/>
    <property type="match status" value="1"/>
</dbReference>
<feature type="chain" id="PRO_5046037515" description="Phosphate ABC transporter substrate-binding protein" evidence="1">
    <location>
        <begin position="25"/>
        <end position="137"/>
    </location>
</feature>
<keyword evidence="1" id="KW-0732">Signal</keyword>
<sequence length="137" mass="14765">MRLPHIQALAPLLLAALLPAPCCAATAVIVSPRNTVTHMLTEQAAQIFLGKSTQLTPVDLADNSATRNDFYLKLVGKDQHQVRAIWSKIVFTGRGFPPREYSSTAEVKKAIAADAGAIGYIDKAAVDDTVRVILILQ</sequence>
<feature type="signal peptide" evidence="1">
    <location>
        <begin position="1"/>
        <end position="24"/>
    </location>
</feature>
<evidence type="ECO:0000313" key="3">
    <source>
        <dbReference type="Proteomes" id="UP001221208"/>
    </source>
</evidence>
<evidence type="ECO:0000256" key="1">
    <source>
        <dbReference type="SAM" id="SignalP"/>
    </source>
</evidence>
<organism evidence="2 3">
    <name type="scientific">Janthinobacterium fluminis</name>
    <dbReference type="NCBI Taxonomy" id="2987524"/>
    <lineage>
        <taxon>Bacteria</taxon>
        <taxon>Pseudomonadati</taxon>
        <taxon>Pseudomonadota</taxon>
        <taxon>Betaproteobacteria</taxon>
        <taxon>Burkholderiales</taxon>
        <taxon>Oxalobacteraceae</taxon>
        <taxon>Janthinobacterium</taxon>
    </lineage>
</organism>
<dbReference type="SUPFAM" id="SSF53850">
    <property type="entry name" value="Periplasmic binding protein-like II"/>
    <property type="match status" value="1"/>
</dbReference>
<keyword evidence="3" id="KW-1185">Reference proteome</keyword>
<proteinExistence type="predicted"/>
<comment type="caution">
    <text evidence="2">The sequence shown here is derived from an EMBL/GenBank/DDBJ whole genome shotgun (WGS) entry which is preliminary data.</text>
</comment>
<name>A0ABT5K4B4_9BURK</name>
<accession>A0ABT5K4B4</accession>
<protein>
    <recommendedName>
        <fullName evidence="4">Phosphate ABC transporter substrate-binding protein</fullName>
    </recommendedName>
</protein>
<dbReference type="RefSeq" id="WP_273673251.1">
    <property type="nucleotide sequence ID" value="NZ_JAQQXR010000008.1"/>
</dbReference>
<reference evidence="2 3" key="1">
    <citation type="submission" date="2022-10" db="EMBL/GenBank/DDBJ databases">
        <title>Janthinobacterium sp. hw3 Genome sequencing.</title>
        <authorList>
            <person name="Park S."/>
        </authorList>
    </citation>
    <scope>NUCLEOTIDE SEQUENCE [LARGE SCALE GENOMIC DNA]</scope>
    <source>
        <strain evidence="3">hw3</strain>
    </source>
</reference>
<evidence type="ECO:0008006" key="4">
    <source>
        <dbReference type="Google" id="ProtNLM"/>
    </source>
</evidence>
<gene>
    <name evidence="2" type="ORF">OIK44_19835</name>
</gene>